<comment type="catalytic activity">
    <reaction evidence="1">
        <text>ATP + protein L-histidine = ADP + protein N-phospho-L-histidine.</text>
        <dbReference type="EC" id="2.7.13.3"/>
    </reaction>
</comment>
<protein>
    <recommendedName>
        <fullName evidence="3">histidine kinase</fullName>
        <ecNumber evidence="3">2.7.13.3</ecNumber>
    </recommendedName>
</protein>
<organism evidence="11 12">
    <name type="scientific">Ruminiclostridium sufflavum DSM 19573</name>
    <dbReference type="NCBI Taxonomy" id="1121337"/>
    <lineage>
        <taxon>Bacteria</taxon>
        <taxon>Bacillati</taxon>
        <taxon>Bacillota</taxon>
        <taxon>Clostridia</taxon>
        <taxon>Eubacteriales</taxon>
        <taxon>Oscillospiraceae</taxon>
        <taxon>Ruminiclostridium</taxon>
    </lineage>
</organism>
<keyword evidence="8" id="KW-0812">Transmembrane</keyword>
<dbReference type="InterPro" id="IPR003660">
    <property type="entry name" value="HAMP_dom"/>
</dbReference>
<dbReference type="PROSITE" id="PS50109">
    <property type="entry name" value="HIS_KIN"/>
    <property type="match status" value="1"/>
</dbReference>
<dbReference type="GO" id="GO:0016036">
    <property type="term" value="P:cellular response to phosphate starvation"/>
    <property type="evidence" value="ECO:0007669"/>
    <property type="project" value="TreeGrafter"/>
</dbReference>
<feature type="domain" description="Histidine kinase" evidence="9">
    <location>
        <begin position="250"/>
        <end position="462"/>
    </location>
</feature>
<evidence type="ECO:0000313" key="12">
    <source>
        <dbReference type="Proteomes" id="UP000248132"/>
    </source>
</evidence>
<evidence type="ECO:0000256" key="1">
    <source>
        <dbReference type="ARBA" id="ARBA00000085"/>
    </source>
</evidence>
<feature type="domain" description="HAMP" evidence="10">
    <location>
        <begin position="189"/>
        <end position="242"/>
    </location>
</feature>
<evidence type="ECO:0000259" key="10">
    <source>
        <dbReference type="PROSITE" id="PS50885"/>
    </source>
</evidence>
<dbReference type="CDD" id="cd00075">
    <property type="entry name" value="HATPase"/>
    <property type="match status" value="1"/>
</dbReference>
<dbReference type="OrthoDB" id="9762826at2"/>
<dbReference type="GO" id="GO:0000155">
    <property type="term" value="F:phosphorelay sensor kinase activity"/>
    <property type="evidence" value="ECO:0007669"/>
    <property type="project" value="InterPro"/>
</dbReference>
<dbReference type="PROSITE" id="PS50885">
    <property type="entry name" value="HAMP"/>
    <property type="match status" value="1"/>
</dbReference>
<dbReference type="InterPro" id="IPR036097">
    <property type="entry name" value="HisK_dim/P_sf"/>
</dbReference>
<dbReference type="PANTHER" id="PTHR45453:SF1">
    <property type="entry name" value="PHOSPHATE REGULON SENSOR PROTEIN PHOR"/>
    <property type="match status" value="1"/>
</dbReference>
<dbReference type="InterPro" id="IPR036890">
    <property type="entry name" value="HATPase_C_sf"/>
</dbReference>
<dbReference type="EMBL" id="QKMR01000034">
    <property type="protein sequence ID" value="PYG84305.1"/>
    <property type="molecule type" value="Genomic_DNA"/>
</dbReference>
<dbReference type="InterPro" id="IPR005467">
    <property type="entry name" value="His_kinase_dom"/>
</dbReference>
<sequence>MKYSLRTRLSLSYIFVALISIFLISIFANLFLDRQFREYIKINQVQRNKDVISSLSNQYQYSGSWNTEMIEAIGVSALENGLIIKVSDLSGQAIWDARVHNNGMCQRIIEHMSYNLNSQYPNMKGEYTETPYNIYYNSQKVGIVEIGSYGPFYLSDNDLAFLKTLNKILISVGIIALIFSLALGTVMAKRLSSPISKAISAAHSISEGCFSARISEKSNTIEIIELTNTINSLADALGNHETLRKRLTADVAHELRTPLATLQSHLEAMIDGIWEADKDRLISCHDEIVRLSGMVGDLEKLARYESENIILNKSSFSITEVVRQIIRNYESEYLYKGIKIYFTGDEEFINADKDKISQVLINLLSNALKYSTKGSEVKVNIKGGGNLLQLTVKDNGPGISAEDLPFIFERFYRADKSRNRMTGGSGIGLTIARAIIEAHNGKIEAVSKRGAGTEFIVSLPKN</sequence>
<dbReference type="RefSeq" id="WP_110463606.1">
    <property type="nucleotide sequence ID" value="NZ_QKMR01000034.1"/>
</dbReference>
<dbReference type="SMART" id="SM00387">
    <property type="entry name" value="HATPase_c"/>
    <property type="match status" value="1"/>
</dbReference>
<dbReference type="FunFam" id="3.30.565.10:FF:000006">
    <property type="entry name" value="Sensor histidine kinase WalK"/>
    <property type="match status" value="1"/>
</dbReference>
<evidence type="ECO:0000259" key="9">
    <source>
        <dbReference type="PROSITE" id="PS50109"/>
    </source>
</evidence>
<keyword evidence="8" id="KW-1133">Transmembrane helix</keyword>
<accession>A0A318XIM1</accession>
<dbReference type="SMART" id="SM00388">
    <property type="entry name" value="HisKA"/>
    <property type="match status" value="1"/>
</dbReference>
<dbReference type="CDD" id="cd06225">
    <property type="entry name" value="HAMP"/>
    <property type="match status" value="1"/>
</dbReference>
<dbReference type="SMART" id="SM00304">
    <property type="entry name" value="HAMP"/>
    <property type="match status" value="1"/>
</dbReference>
<keyword evidence="4" id="KW-0597">Phosphoprotein</keyword>
<proteinExistence type="predicted"/>
<dbReference type="GO" id="GO:0004721">
    <property type="term" value="F:phosphoprotein phosphatase activity"/>
    <property type="evidence" value="ECO:0007669"/>
    <property type="project" value="TreeGrafter"/>
</dbReference>
<dbReference type="PANTHER" id="PTHR45453">
    <property type="entry name" value="PHOSPHATE REGULON SENSOR PROTEIN PHOR"/>
    <property type="match status" value="1"/>
</dbReference>
<evidence type="ECO:0000256" key="5">
    <source>
        <dbReference type="ARBA" id="ARBA00022679"/>
    </source>
</evidence>
<keyword evidence="8" id="KW-0472">Membrane</keyword>
<dbReference type="AlphaFoldDB" id="A0A318XIM1"/>
<evidence type="ECO:0000256" key="6">
    <source>
        <dbReference type="ARBA" id="ARBA00022777"/>
    </source>
</evidence>
<feature type="transmembrane region" description="Helical" evidence="8">
    <location>
        <begin position="168"/>
        <end position="188"/>
    </location>
</feature>
<keyword evidence="7" id="KW-0902">Two-component regulatory system</keyword>
<dbReference type="Gene3D" id="1.10.287.130">
    <property type="match status" value="1"/>
</dbReference>
<dbReference type="EC" id="2.7.13.3" evidence="3"/>
<name>A0A318XIM1_9FIRM</name>
<evidence type="ECO:0000256" key="3">
    <source>
        <dbReference type="ARBA" id="ARBA00012438"/>
    </source>
</evidence>
<evidence type="ECO:0000256" key="4">
    <source>
        <dbReference type="ARBA" id="ARBA00022553"/>
    </source>
</evidence>
<dbReference type="Pfam" id="PF00512">
    <property type="entry name" value="HisKA"/>
    <property type="match status" value="1"/>
</dbReference>
<dbReference type="CDD" id="cd00082">
    <property type="entry name" value="HisKA"/>
    <property type="match status" value="1"/>
</dbReference>
<dbReference type="Gene3D" id="3.30.565.10">
    <property type="entry name" value="Histidine kinase-like ATPase, C-terminal domain"/>
    <property type="match status" value="1"/>
</dbReference>
<dbReference type="InterPro" id="IPR050351">
    <property type="entry name" value="BphY/WalK/GraS-like"/>
</dbReference>
<evidence type="ECO:0000256" key="2">
    <source>
        <dbReference type="ARBA" id="ARBA00004370"/>
    </source>
</evidence>
<dbReference type="InterPro" id="IPR003661">
    <property type="entry name" value="HisK_dim/P_dom"/>
</dbReference>
<dbReference type="GO" id="GO:0005886">
    <property type="term" value="C:plasma membrane"/>
    <property type="evidence" value="ECO:0007669"/>
    <property type="project" value="TreeGrafter"/>
</dbReference>
<feature type="transmembrane region" description="Helical" evidence="8">
    <location>
        <begin position="12"/>
        <end position="32"/>
    </location>
</feature>
<dbReference type="Gene3D" id="6.10.340.10">
    <property type="match status" value="1"/>
</dbReference>
<evidence type="ECO:0000256" key="8">
    <source>
        <dbReference type="SAM" id="Phobius"/>
    </source>
</evidence>
<evidence type="ECO:0000313" key="11">
    <source>
        <dbReference type="EMBL" id="PYG84305.1"/>
    </source>
</evidence>
<dbReference type="InterPro" id="IPR004358">
    <property type="entry name" value="Sig_transdc_His_kin-like_C"/>
</dbReference>
<comment type="subcellular location">
    <subcellularLocation>
        <location evidence="2">Membrane</location>
    </subcellularLocation>
</comment>
<keyword evidence="5" id="KW-0808">Transferase</keyword>
<dbReference type="InterPro" id="IPR003594">
    <property type="entry name" value="HATPase_dom"/>
</dbReference>
<dbReference type="SUPFAM" id="SSF47384">
    <property type="entry name" value="Homodimeric domain of signal transducing histidine kinase"/>
    <property type="match status" value="1"/>
</dbReference>
<comment type="caution">
    <text evidence="11">The sequence shown here is derived from an EMBL/GenBank/DDBJ whole genome shotgun (WGS) entry which is preliminary data.</text>
</comment>
<keyword evidence="12" id="KW-1185">Reference proteome</keyword>
<dbReference type="PRINTS" id="PR00344">
    <property type="entry name" value="BCTRLSENSOR"/>
</dbReference>
<dbReference type="Proteomes" id="UP000248132">
    <property type="component" value="Unassembled WGS sequence"/>
</dbReference>
<evidence type="ECO:0000256" key="7">
    <source>
        <dbReference type="ARBA" id="ARBA00023012"/>
    </source>
</evidence>
<dbReference type="SUPFAM" id="SSF55874">
    <property type="entry name" value="ATPase domain of HSP90 chaperone/DNA topoisomerase II/histidine kinase"/>
    <property type="match status" value="1"/>
</dbReference>
<keyword evidence="6" id="KW-0418">Kinase</keyword>
<gene>
    <name evidence="11" type="ORF">LY28_03669</name>
</gene>
<dbReference type="Pfam" id="PF02518">
    <property type="entry name" value="HATPase_c"/>
    <property type="match status" value="1"/>
</dbReference>
<reference evidence="11 12" key="1">
    <citation type="submission" date="2018-06" db="EMBL/GenBank/DDBJ databases">
        <title>Genomic Encyclopedia of Type Strains, Phase I: the one thousand microbial genomes (KMG-I) project.</title>
        <authorList>
            <person name="Kyrpides N."/>
        </authorList>
    </citation>
    <scope>NUCLEOTIDE SEQUENCE [LARGE SCALE GENOMIC DNA]</scope>
    <source>
        <strain evidence="11 12">DSM 19573</strain>
    </source>
</reference>